<evidence type="ECO:0000313" key="2">
    <source>
        <dbReference type="Proteomes" id="UP000756132"/>
    </source>
</evidence>
<dbReference type="GeneID" id="71991292"/>
<dbReference type="OrthoDB" id="3649348at2759"/>
<dbReference type="AlphaFoldDB" id="A0A9Q8USK8"/>
<dbReference type="KEGG" id="ffu:CLAFUR5_11414"/>
<organism evidence="1 2">
    <name type="scientific">Passalora fulva</name>
    <name type="common">Tomato leaf mold</name>
    <name type="synonym">Cladosporium fulvum</name>
    <dbReference type="NCBI Taxonomy" id="5499"/>
    <lineage>
        <taxon>Eukaryota</taxon>
        <taxon>Fungi</taxon>
        <taxon>Dikarya</taxon>
        <taxon>Ascomycota</taxon>
        <taxon>Pezizomycotina</taxon>
        <taxon>Dothideomycetes</taxon>
        <taxon>Dothideomycetidae</taxon>
        <taxon>Mycosphaerellales</taxon>
        <taxon>Mycosphaerellaceae</taxon>
        <taxon>Fulvia</taxon>
    </lineage>
</organism>
<name>A0A9Q8USK8_PASFU</name>
<reference evidence="1" key="1">
    <citation type="submission" date="2021-12" db="EMBL/GenBank/DDBJ databases">
        <authorList>
            <person name="Zaccaron A."/>
            <person name="Stergiopoulos I."/>
        </authorList>
    </citation>
    <scope>NUCLEOTIDE SEQUENCE</scope>
    <source>
        <strain evidence="1">Race5_Kim</strain>
    </source>
</reference>
<reference evidence="1" key="2">
    <citation type="journal article" date="2022" name="Microb. Genom.">
        <title>A chromosome-scale genome assembly of the tomato pathogen Cladosporium fulvum reveals a compartmentalized genome architecture and the presence of a dispensable chromosome.</title>
        <authorList>
            <person name="Zaccaron A.Z."/>
            <person name="Chen L.H."/>
            <person name="Samaras A."/>
            <person name="Stergiopoulos I."/>
        </authorList>
    </citation>
    <scope>NUCLEOTIDE SEQUENCE</scope>
    <source>
        <strain evidence="1">Race5_Kim</strain>
    </source>
</reference>
<evidence type="ECO:0000313" key="1">
    <source>
        <dbReference type="EMBL" id="UJO20934.1"/>
    </source>
</evidence>
<accession>A0A9Q8USK8</accession>
<proteinExistence type="predicted"/>
<dbReference type="RefSeq" id="XP_047765300.1">
    <property type="nucleotide sequence ID" value="XM_047910562.1"/>
</dbReference>
<keyword evidence="2" id="KW-1185">Reference proteome</keyword>
<gene>
    <name evidence="1" type="ORF">CLAFUR5_11414</name>
</gene>
<dbReference type="EMBL" id="CP090170">
    <property type="protein sequence ID" value="UJO20934.1"/>
    <property type="molecule type" value="Genomic_DNA"/>
</dbReference>
<dbReference type="Proteomes" id="UP000756132">
    <property type="component" value="Chromosome 8"/>
</dbReference>
<protein>
    <submittedName>
        <fullName evidence="1">Uncharacterized protein</fullName>
    </submittedName>
</protein>
<sequence length="164" mass="17965">MATTMTQTVTETQPLATMVVTEPTPIMLIGLTARFGNFVSRKLKPEYEVIHFVSDITLAKRELALVMSGASPTIPDTTGVSTGNFSRLPRHIIFGKGFQWPVLQEVRESAGNEESGVCWYWAPQKEGDLLIKPGEIGSFSDEAIERMSEKVVGNMKRVLGGGGY</sequence>